<evidence type="ECO:0000256" key="3">
    <source>
        <dbReference type="ARBA" id="ARBA00022801"/>
    </source>
</evidence>
<dbReference type="Pfam" id="PF00565">
    <property type="entry name" value="SNase"/>
    <property type="match status" value="1"/>
</dbReference>
<keyword evidence="4" id="KW-0812">Transmembrane</keyword>
<evidence type="ECO:0000259" key="5">
    <source>
        <dbReference type="PROSITE" id="PS50830"/>
    </source>
</evidence>
<evidence type="ECO:0000256" key="2">
    <source>
        <dbReference type="ARBA" id="ARBA00022759"/>
    </source>
</evidence>
<evidence type="ECO:0000256" key="4">
    <source>
        <dbReference type="SAM" id="Phobius"/>
    </source>
</evidence>
<keyword evidence="3" id="KW-0378">Hydrolase</keyword>
<feature type="transmembrane region" description="Helical" evidence="4">
    <location>
        <begin position="30"/>
        <end position="49"/>
    </location>
</feature>
<evidence type="ECO:0000313" key="6">
    <source>
        <dbReference type="EMBL" id="MCW7556303.1"/>
    </source>
</evidence>
<dbReference type="SUPFAM" id="SSF50199">
    <property type="entry name" value="Staphylococcal nuclease"/>
    <property type="match status" value="1"/>
</dbReference>
<keyword evidence="1" id="KW-0540">Nuclease</keyword>
<protein>
    <submittedName>
        <fullName evidence="6">Thermonuclease family protein</fullName>
    </submittedName>
</protein>
<dbReference type="InterPro" id="IPR016071">
    <property type="entry name" value="Staphylococal_nuclease_OB-fold"/>
</dbReference>
<dbReference type="PANTHER" id="PTHR12302:SF3">
    <property type="entry name" value="SERINE_THREONINE-PROTEIN KINASE 31"/>
    <property type="match status" value="1"/>
</dbReference>
<comment type="caution">
    <text evidence="6">The sequence shown here is derived from an EMBL/GenBank/DDBJ whole genome shotgun (WGS) entry which is preliminary data.</text>
</comment>
<keyword evidence="2" id="KW-0255">Endonuclease</keyword>
<dbReference type="Proteomes" id="UP001209854">
    <property type="component" value="Unassembled WGS sequence"/>
</dbReference>
<keyword evidence="4" id="KW-0472">Membrane</keyword>
<keyword evidence="7" id="KW-1185">Reference proteome</keyword>
<proteinExistence type="predicted"/>
<keyword evidence="4" id="KW-1133">Transmembrane helix</keyword>
<dbReference type="RefSeq" id="WP_262565995.1">
    <property type="nucleotide sequence ID" value="NZ_JAPFCC010000001.1"/>
</dbReference>
<dbReference type="SMART" id="SM00318">
    <property type="entry name" value="SNc"/>
    <property type="match status" value="1"/>
</dbReference>
<feature type="domain" description="TNase-like" evidence="5">
    <location>
        <begin position="63"/>
        <end position="193"/>
    </location>
</feature>
<dbReference type="PANTHER" id="PTHR12302">
    <property type="entry name" value="EBNA2 BINDING PROTEIN P100"/>
    <property type="match status" value="1"/>
</dbReference>
<gene>
    <name evidence="6" type="ORF">NX722_27465</name>
</gene>
<dbReference type="PROSITE" id="PS50830">
    <property type="entry name" value="TNASE_3"/>
    <property type="match status" value="1"/>
</dbReference>
<dbReference type="Gene3D" id="2.40.50.90">
    <property type="match status" value="1"/>
</dbReference>
<organism evidence="6 7">
    <name type="scientific">Endozoicomonas gorgoniicola</name>
    <dbReference type="NCBI Taxonomy" id="1234144"/>
    <lineage>
        <taxon>Bacteria</taxon>
        <taxon>Pseudomonadati</taxon>
        <taxon>Pseudomonadota</taxon>
        <taxon>Gammaproteobacteria</taxon>
        <taxon>Oceanospirillales</taxon>
        <taxon>Endozoicomonadaceae</taxon>
        <taxon>Endozoicomonas</taxon>
    </lineage>
</organism>
<accession>A0ABT3N4L6</accession>
<dbReference type="InterPro" id="IPR035437">
    <property type="entry name" value="SNase_OB-fold_sf"/>
</dbReference>
<evidence type="ECO:0000313" key="7">
    <source>
        <dbReference type="Proteomes" id="UP001209854"/>
    </source>
</evidence>
<name>A0ABT3N4L6_9GAMM</name>
<sequence>MPTLDRLNPVFVRGILPGGRQLLKQLKKKALYHWVGAFFLGCTLIPFSWAEVDAQANCFIKGRSEAVVWDYIVDGDTLWLQDGRKVRFASVNAPEVAHDGLAPEPFGDQATEVLRGLLKSSSRLQMQRAERGEDQHGRVLAHLFMPDGRSLEAILLENGLAFQLFPDDHSAYNDCFSERENDARKAGRGVWSKQPVLDISQQSITSGFHLVSSIVMAVRAPRDSDYYWVDLDGPMVLRVLKSGADERWLRNAIGRKIEARGWVMESSRRKRGSKKYKPWVMGIYHSLAIKRIN</sequence>
<reference evidence="6 7" key="1">
    <citation type="submission" date="2022-10" db="EMBL/GenBank/DDBJ databases">
        <title>High-quality genome sequences of two octocoral-associated bacteria, Endozoicomonas euniceicola EF212 and Endozoicomonas gorgoniicola PS125.</title>
        <authorList>
            <person name="Chiou Y.-J."/>
            <person name="Chen Y.-H."/>
        </authorList>
    </citation>
    <scope>NUCLEOTIDE SEQUENCE [LARGE SCALE GENOMIC DNA]</scope>
    <source>
        <strain evidence="6 7">PS125</strain>
    </source>
</reference>
<evidence type="ECO:0000256" key="1">
    <source>
        <dbReference type="ARBA" id="ARBA00022722"/>
    </source>
</evidence>
<dbReference type="EMBL" id="JAPFCC010000001">
    <property type="protein sequence ID" value="MCW7556303.1"/>
    <property type="molecule type" value="Genomic_DNA"/>
</dbReference>